<evidence type="ECO:0000256" key="3">
    <source>
        <dbReference type="ARBA" id="ARBA00022691"/>
    </source>
</evidence>
<evidence type="ECO:0000259" key="5">
    <source>
        <dbReference type="Pfam" id="PF00891"/>
    </source>
</evidence>
<reference evidence="8" key="1">
    <citation type="submission" date="2023-03" db="EMBL/GenBank/DDBJ databases">
        <title>Edaphobacter sp.</title>
        <authorList>
            <person name="Huber K.J."/>
            <person name="Papendorf J."/>
            <person name="Pilke C."/>
            <person name="Bunk B."/>
            <person name="Sproeer C."/>
            <person name="Pester M."/>
        </authorList>
    </citation>
    <scope>NUCLEOTIDE SEQUENCE</scope>
    <source>
        <strain evidence="7">DSM 109919</strain>
        <strain evidence="8">DSM 109920</strain>
    </source>
</reference>
<dbReference type="EMBL" id="CP121195">
    <property type="protein sequence ID" value="XBH13576.1"/>
    <property type="molecule type" value="Genomic_DNA"/>
</dbReference>
<evidence type="ECO:0000256" key="2">
    <source>
        <dbReference type="ARBA" id="ARBA00022679"/>
    </source>
</evidence>
<dbReference type="PROSITE" id="PS51683">
    <property type="entry name" value="SAM_OMT_II"/>
    <property type="match status" value="1"/>
</dbReference>
<dbReference type="InterPro" id="IPR016461">
    <property type="entry name" value="COMT-like"/>
</dbReference>
<keyword evidence="1 8" id="KW-0489">Methyltransferase</keyword>
<dbReference type="SUPFAM" id="SSF46785">
    <property type="entry name" value="Winged helix' DNA-binding domain"/>
    <property type="match status" value="1"/>
</dbReference>
<protein>
    <submittedName>
        <fullName evidence="8">Methyltransferase</fullName>
    </submittedName>
</protein>
<accession>A0AAU7CYF9</accession>
<accession>A0AAU7D9U3</accession>
<keyword evidence="3" id="KW-0949">S-adenosyl-L-methionine</keyword>
<evidence type="ECO:0000313" key="8">
    <source>
        <dbReference type="EMBL" id="XBH13576.1"/>
    </source>
</evidence>
<dbReference type="PIRSF" id="PIRSF005739">
    <property type="entry name" value="O-mtase"/>
    <property type="match status" value="1"/>
</dbReference>
<dbReference type="InterPro" id="IPR029063">
    <property type="entry name" value="SAM-dependent_MTases_sf"/>
</dbReference>
<dbReference type="GO" id="GO:0046983">
    <property type="term" value="F:protein dimerization activity"/>
    <property type="evidence" value="ECO:0007669"/>
    <property type="project" value="InterPro"/>
</dbReference>
<sequence length="338" mass="36451">MSTSASAVTPERIMQFAWGYVPPLVLESAIHHRVFDVLDSGPMTVKEVSVATGASERGLRAIMNVLVGLNFLSRGEEGRYALTPESEAFLVSTKPGFQGGVLRHGSGQLIPKWLHLNEIVRTGKPVQAVNQEEDGSDFFQQFVVDIFPMSYPSARTLAKELALDETGAEVRVLDLAAGSGVWGIALAESSERVAVTAVDWGDVLPVTQKMVERFGLTDRFSFVAGDLMEADFGHGHNVATLGHILHSEGEARSRALLRKTFDALAPGGTIVIAEFLVNEERTAPLGSLFFAANMLVNTENGDTYSFEEIAGWLKDAGFTNPRLLDAPGPSPLVLATKP</sequence>
<dbReference type="Gene3D" id="1.10.10.10">
    <property type="entry name" value="Winged helix-like DNA-binding domain superfamily/Winged helix DNA-binding domain"/>
    <property type="match status" value="1"/>
</dbReference>
<dbReference type="PANTHER" id="PTHR43712">
    <property type="entry name" value="PUTATIVE (AFU_ORTHOLOGUE AFUA_4G14580)-RELATED"/>
    <property type="match status" value="1"/>
</dbReference>
<dbReference type="InterPro" id="IPR036388">
    <property type="entry name" value="WH-like_DNA-bd_sf"/>
</dbReference>
<evidence type="ECO:0000313" key="7">
    <source>
        <dbReference type="EMBL" id="XBH10140.1"/>
    </source>
</evidence>
<dbReference type="Pfam" id="PF08100">
    <property type="entry name" value="Dimerisation"/>
    <property type="match status" value="1"/>
</dbReference>
<dbReference type="Gene3D" id="3.40.50.150">
    <property type="entry name" value="Vaccinia Virus protein VP39"/>
    <property type="match status" value="1"/>
</dbReference>
<dbReference type="KEGG" id="epl:P4G45_00010"/>
<dbReference type="AlphaFoldDB" id="A0AAU7D9U3"/>
<feature type="domain" description="O-methyltransferase C-terminal" evidence="5">
    <location>
        <begin position="171"/>
        <end position="318"/>
    </location>
</feature>
<dbReference type="InterPro" id="IPR001077">
    <property type="entry name" value="COMT_C"/>
</dbReference>
<dbReference type="EMBL" id="CP121194">
    <property type="protein sequence ID" value="XBH10140.1"/>
    <property type="molecule type" value="Genomic_DNA"/>
</dbReference>
<feature type="domain" description="O-methyltransferase dimerisation" evidence="6">
    <location>
        <begin position="14"/>
        <end position="92"/>
    </location>
</feature>
<gene>
    <name evidence="7" type="ORF">P4G45_00010</name>
    <name evidence="8" type="ORF">P8936_00010</name>
</gene>
<evidence type="ECO:0000256" key="1">
    <source>
        <dbReference type="ARBA" id="ARBA00022603"/>
    </source>
</evidence>
<keyword evidence="2" id="KW-0808">Transferase</keyword>
<dbReference type="Pfam" id="PF00891">
    <property type="entry name" value="Methyltransf_2"/>
    <property type="match status" value="1"/>
</dbReference>
<evidence type="ECO:0000256" key="4">
    <source>
        <dbReference type="PIRSR" id="PIRSR005739-1"/>
    </source>
</evidence>
<feature type="active site" description="Proton acceptor" evidence="4">
    <location>
        <position position="246"/>
    </location>
</feature>
<evidence type="ECO:0000259" key="6">
    <source>
        <dbReference type="Pfam" id="PF08100"/>
    </source>
</evidence>
<proteinExistence type="predicted"/>
<dbReference type="PANTHER" id="PTHR43712:SF2">
    <property type="entry name" value="O-METHYLTRANSFERASE CICE"/>
    <property type="match status" value="1"/>
</dbReference>
<dbReference type="GO" id="GO:0008171">
    <property type="term" value="F:O-methyltransferase activity"/>
    <property type="evidence" value="ECO:0007669"/>
    <property type="project" value="InterPro"/>
</dbReference>
<name>A0AAU7D9U3_9BACT</name>
<dbReference type="GO" id="GO:0032259">
    <property type="term" value="P:methylation"/>
    <property type="evidence" value="ECO:0007669"/>
    <property type="project" value="UniProtKB-KW"/>
</dbReference>
<dbReference type="InterPro" id="IPR012967">
    <property type="entry name" value="COMT_dimerisation"/>
</dbReference>
<dbReference type="RefSeq" id="WP_348267645.1">
    <property type="nucleotide sequence ID" value="NZ_CP121194.1"/>
</dbReference>
<organism evidence="8">
    <name type="scientific">Edaphobacter paludis</name>
    <dbReference type="NCBI Taxonomy" id="3035702"/>
    <lineage>
        <taxon>Bacteria</taxon>
        <taxon>Pseudomonadati</taxon>
        <taxon>Acidobacteriota</taxon>
        <taxon>Terriglobia</taxon>
        <taxon>Terriglobales</taxon>
        <taxon>Acidobacteriaceae</taxon>
        <taxon>Edaphobacter</taxon>
    </lineage>
</organism>
<dbReference type="CDD" id="cd02440">
    <property type="entry name" value="AdoMet_MTases"/>
    <property type="match status" value="1"/>
</dbReference>
<dbReference type="SUPFAM" id="SSF53335">
    <property type="entry name" value="S-adenosyl-L-methionine-dependent methyltransferases"/>
    <property type="match status" value="1"/>
</dbReference>
<dbReference type="InterPro" id="IPR036390">
    <property type="entry name" value="WH_DNA-bd_sf"/>
</dbReference>